<dbReference type="RefSeq" id="WP_158081399.1">
    <property type="nucleotide sequence ID" value="NZ_JACHXX010000002.1"/>
</dbReference>
<protein>
    <submittedName>
        <fullName evidence="6">Glycosyltransferase involved in cell wall biosynthesis</fullName>
    </submittedName>
</protein>
<feature type="transmembrane region" description="Helical" evidence="4">
    <location>
        <begin position="229"/>
        <end position="250"/>
    </location>
</feature>
<dbReference type="InterPro" id="IPR050834">
    <property type="entry name" value="Glycosyltransf_2"/>
</dbReference>
<feature type="domain" description="Glycosyltransferase 2-like" evidence="5">
    <location>
        <begin position="5"/>
        <end position="152"/>
    </location>
</feature>
<keyword evidence="7" id="KW-1185">Reference proteome</keyword>
<keyword evidence="3" id="KW-0808">Transferase</keyword>
<dbReference type="Gene3D" id="3.90.550.10">
    <property type="entry name" value="Spore Coat Polysaccharide Biosynthesis Protein SpsA, Chain A"/>
    <property type="match status" value="1"/>
</dbReference>
<organism evidence="6 7">
    <name type="scientific">Rhizobium laguerreae</name>
    <dbReference type="NCBI Taxonomy" id="1076926"/>
    <lineage>
        <taxon>Bacteria</taxon>
        <taxon>Pseudomonadati</taxon>
        <taxon>Pseudomonadota</taxon>
        <taxon>Alphaproteobacteria</taxon>
        <taxon>Hyphomicrobiales</taxon>
        <taxon>Rhizobiaceae</taxon>
        <taxon>Rhizobium/Agrobacterium group</taxon>
        <taxon>Rhizobium</taxon>
    </lineage>
</organism>
<dbReference type="InterPro" id="IPR001173">
    <property type="entry name" value="Glyco_trans_2-like"/>
</dbReference>
<proteinExistence type="inferred from homology"/>
<evidence type="ECO:0000256" key="1">
    <source>
        <dbReference type="ARBA" id="ARBA00006739"/>
    </source>
</evidence>
<evidence type="ECO:0000313" key="7">
    <source>
        <dbReference type="Proteomes" id="UP000542811"/>
    </source>
</evidence>
<name>A0ABR6G482_9HYPH</name>
<evidence type="ECO:0000313" key="6">
    <source>
        <dbReference type="EMBL" id="MBB3161070.1"/>
    </source>
</evidence>
<dbReference type="PANTHER" id="PTHR43685">
    <property type="entry name" value="GLYCOSYLTRANSFERASE"/>
    <property type="match status" value="1"/>
</dbReference>
<keyword evidence="2" id="KW-0328">Glycosyltransferase</keyword>
<evidence type="ECO:0000256" key="3">
    <source>
        <dbReference type="ARBA" id="ARBA00022679"/>
    </source>
</evidence>
<keyword evidence="4" id="KW-0812">Transmembrane</keyword>
<sequence length="270" mass="30497">MVDVTILMATHNDEPFIEAAVRSILDQSFCDFDFLIIDDASTDATPSILTSLAEEDPRIKILRLSQNVGLAAALNKGLRSTTSPLIARMDGDDISDPNRLQVQLNYLRQHPEVDVVGSYARDMDELGVLTGRLRKVPVSTTDTKRLVWCDPVIHPSAVFHREKILSLGGYDPRLRRRQDYDLWFRAIKAGLIIANIPQPLIDYRVRSGAGRISLSRSWDQVKIGWRGCWSLGTGPLAYFGVLFPLVLSLVPSRFRQELRTLLNFLDPRQR</sequence>
<accession>A0ABR6G482</accession>
<dbReference type="Proteomes" id="UP000542811">
    <property type="component" value="Unassembled WGS sequence"/>
</dbReference>
<gene>
    <name evidence="6" type="ORF">FHS25_001519</name>
</gene>
<reference evidence="6 7" key="1">
    <citation type="submission" date="2020-08" db="EMBL/GenBank/DDBJ databases">
        <title>Genomic Encyclopedia of Type Strains, Phase III (KMG-III): the genomes of soil and plant-associated and newly described type strains.</title>
        <authorList>
            <person name="Whitman W."/>
        </authorList>
    </citation>
    <scope>NUCLEOTIDE SEQUENCE [LARGE SCALE GENOMIC DNA]</scope>
    <source>
        <strain evidence="6 7">CECT 8280</strain>
    </source>
</reference>
<comment type="similarity">
    <text evidence="1">Belongs to the glycosyltransferase 2 family.</text>
</comment>
<comment type="caution">
    <text evidence="6">The sequence shown here is derived from an EMBL/GenBank/DDBJ whole genome shotgun (WGS) entry which is preliminary data.</text>
</comment>
<dbReference type="Pfam" id="PF00535">
    <property type="entry name" value="Glycos_transf_2"/>
    <property type="match status" value="1"/>
</dbReference>
<evidence type="ECO:0000259" key="5">
    <source>
        <dbReference type="Pfam" id="PF00535"/>
    </source>
</evidence>
<dbReference type="EMBL" id="JACHXX010000002">
    <property type="protein sequence ID" value="MBB3161070.1"/>
    <property type="molecule type" value="Genomic_DNA"/>
</dbReference>
<dbReference type="SUPFAM" id="SSF53448">
    <property type="entry name" value="Nucleotide-diphospho-sugar transferases"/>
    <property type="match status" value="1"/>
</dbReference>
<dbReference type="PANTHER" id="PTHR43685:SF5">
    <property type="entry name" value="GLYCOSYLTRANSFERASE EPSE-RELATED"/>
    <property type="match status" value="1"/>
</dbReference>
<keyword evidence="4" id="KW-1133">Transmembrane helix</keyword>
<keyword evidence="4" id="KW-0472">Membrane</keyword>
<dbReference type="InterPro" id="IPR029044">
    <property type="entry name" value="Nucleotide-diphossugar_trans"/>
</dbReference>
<evidence type="ECO:0000256" key="2">
    <source>
        <dbReference type="ARBA" id="ARBA00022676"/>
    </source>
</evidence>
<evidence type="ECO:0000256" key="4">
    <source>
        <dbReference type="SAM" id="Phobius"/>
    </source>
</evidence>